<comment type="caution">
    <text evidence="1">The sequence shown here is derived from an EMBL/GenBank/DDBJ whole genome shotgun (WGS) entry which is preliminary data.</text>
</comment>
<accession>A0A7X2PAN8</accession>
<dbReference type="Proteomes" id="UP000460549">
    <property type="component" value="Unassembled WGS sequence"/>
</dbReference>
<protein>
    <submittedName>
        <fullName evidence="1">Uncharacterized protein</fullName>
    </submittedName>
</protein>
<dbReference type="EMBL" id="VUNN01000001">
    <property type="protein sequence ID" value="MSU05384.1"/>
    <property type="molecule type" value="Genomic_DNA"/>
</dbReference>
<gene>
    <name evidence="1" type="ORF">FYJ80_01105</name>
</gene>
<name>A0A7X2PAN8_9SPIO</name>
<evidence type="ECO:0000313" key="2">
    <source>
        <dbReference type="Proteomes" id="UP000460549"/>
    </source>
</evidence>
<reference evidence="1 2" key="1">
    <citation type="submission" date="2019-08" db="EMBL/GenBank/DDBJ databases">
        <title>In-depth cultivation of the pig gut microbiome towards novel bacterial diversity and tailored functional studies.</title>
        <authorList>
            <person name="Wylensek D."/>
            <person name="Hitch T.C.A."/>
            <person name="Clavel T."/>
        </authorList>
    </citation>
    <scope>NUCLEOTIDE SEQUENCE [LARGE SCALE GENOMIC DNA]</scope>
    <source>
        <strain evidence="1 2">NM-380-WT-3C1</strain>
    </source>
</reference>
<dbReference type="AlphaFoldDB" id="A0A7X2PAN8"/>
<organism evidence="1 2">
    <name type="scientific">Bullifex porci</name>
    <dbReference type="NCBI Taxonomy" id="2606638"/>
    <lineage>
        <taxon>Bacteria</taxon>
        <taxon>Pseudomonadati</taxon>
        <taxon>Spirochaetota</taxon>
        <taxon>Spirochaetia</taxon>
        <taxon>Spirochaetales</taxon>
        <taxon>Spirochaetaceae</taxon>
        <taxon>Bullifex</taxon>
    </lineage>
</organism>
<proteinExistence type="predicted"/>
<sequence length="121" mass="13557">MIETTHDCALCYTFDAPERVDLNINSDSLVYGLGIIFNTDQGMSLVTDGQRLIKKLSFMGIEEKTYINLVDKTHFSFEKKEDTVSFYNGNEEIVSLSFKPIEQSVTVAILLFGSGIANITF</sequence>
<evidence type="ECO:0000313" key="1">
    <source>
        <dbReference type="EMBL" id="MSU05384.1"/>
    </source>
</evidence>
<keyword evidence="2" id="KW-1185">Reference proteome</keyword>